<sequence length="94" mass="10662">MMIADLVDQDDFYRLLQSVGIAVESHWTPGQCAQAALDWRCNYKESYEKSSNKSSDNNSANVDKANELDKIISELKQNEVLLLPEVKEALQMLL</sequence>
<dbReference type="Proteomes" id="UP000185999">
    <property type="component" value="Unassembled WGS sequence"/>
</dbReference>
<evidence type="ECO:0000313" key="1">
    <source>
        <dbReference type="EMBL" id="SIS55911.1"/>
    </source>
</evidence>
<name>A0A1N7K2W7_9GAMM</name>
<gene>
    <name evidence="1" type="ORF">SAMN05421760_102161</name>
</gene>
<keyword evidence="2" id="KW-1185">Reference proteome</keyword>
<organism evidence="1 2">
    <name type="scientific">Neptunomonas antarctica</name>
    <dbReference type="NCBI Taxonomy" id="619304"/>
    <lineage>
        <taxon>Bacteria</taxon>
        <taxon>Pseudomonadati</taxon>
        <taxon>Pseudomonadota</taxon>
        <taxon>Gammaproteobacteria</taxon>
        <taxon>Oceanospirillales</taxon>
        <taxon>Oceanospirillaceae</taxon>
        <taxon>Neptunomonas</taxon>
    </lineage>
</organism>
<accession>A0A1N7K2W7</accession>
<evidence type="ECO:0000313" key="2">
    <source>
        <dbReference type="Proteomes" id="UP000185999"/>
    </source>
</evidence>
<dbReference type="EMBL" id="FTOE01000002">
    <property type="protein sequence ID" value="SIS55911.1"/>
    <property type="molecule type" value="Genomic_DNA"/>
</dbReference>
<dbReference type="OrthoDB" id="6169664at2"/>
<dbReference type="STRING" id="619304.SAMN05421760_102161"/>
<reference evidence="2" key="1">
    <citation type="submission" date="2017-01" db="EMBL/GenBank/DDBJ databases">
        <authorList>
            <person name="Varghese N."/>
            <person name="Submissions S."/>
        </authorList>
    </citation>
    <scope>NUCLEOTIDE SEQUENCE [LARGE SCALE GENOMIC DNA]</scope>
    <source>
        <strain evidence="2">DSM 22306</strain>
    </source>
</reference>
<dbReference type="RefSeq" id="WP_054340000.1">
    <property type="nucleotide sequence ID" value="NZ_FTOE01000002.1"/>
</dbReference>
<proteinExistence type="predicted"/>
<protein>
    <submittedName>
        <fullName evidence="1">Uncharacterized protein</fullName>
    </submittedName>
</protein>
<dbReference type="AlphaFoldDB" id="A0A1N7K2W7"/>